<feature type="compositionally biased region" description="Basic and acidic residues" evidence="3">
    <location>
        <begin position="389"/>
        <end position="410"/>
    </location>
</feature>
<feature type="domain" description="Shugoshin C-terminal" evidence="4">
    <location>
        <begin position="412"/>
        <end position="436"/>
    </location>
</feature>
<dbReference type="InterPro" id="IPR044693">
    <property type="entry name" value="SGO_plant"/>
</dbReference>
<keyword evidence="2" id="KW-0159">Chromosome partition</keyword>
<organism evidence="5 6">
    <name type="scientific">Brassica napus</name>
    <name type="common">Rape</name>
    <dbReference type="NCBI Taxonomy" id="3708"/>
    <lineage>
        <taxon>Eukaryota</taxon>
        <taxon>Viridiplantae</taxon>
        <taxon>Streptophyta</taxon>
        <taxon>Embryophyta</taxon>
        <taxon>Tracheophyta</taxon>
        <taxon>Spermatophyta</taxon>
        <taxon>Magnoliopsida</taxon>
        <taxon>eudicotyledons</taxon>
        <taxon>Gunneridae</taxon>
        <taxon>Pentapetalae</taxon>
        <taxon>rosids</taxon>
        <taxon>malvids</taxon>
        <taxon>Brassicales</taxon>
        <taxon>Brassicaceae</taxon>
        <taxon>Brassiceae</taxon>
        <taxon>Brassica</taxon>
    </lineage>
</organism>
<dbReference type="Pfam" id="PF07557">
    <property type="entry name" value="Shugoshin_C"/>
    <property type="match status" value="1"/>
</dbReference>
<feature type="compositionally biased region" description="Polar residues" evidence="3">
    <location>
        <begin position="227"/>
        <end position="240"/>
    </location>
</feature>
<feature type="compositionally biased region" description="Basic and acidic residues" evidence="3">
    <location>
        <begin position="195"/>
        <end position="207"/>
    </location>
</feature>
<feature type="region of interest" description="Disordered" evidence="3">
    <location>
        <begin position="191"/>
        <end position="240"/>
    </location>
</feature>
<feature type="compositionally biased region" description="Low complexity" evidence="3">
    <location>
        <begin position="377"/>
        <end position="388"/>
    </location>
</feature>
<comment type="similarity">
    <text evidence="1">Belongs to the shugoshin family.</text>
</comment>
<dbReference type="PANTHER" id="PTHR34373:SF13">
    <property type="entry name" value="SHUGOSHIN 1"/>
    <property type="match status" value="1"/>
</dbReference>
<protein>
    <recommendedName>
        <fullName evidence="4">Shugoshin C-terminal domain-containing protein</fullName>
    </recommendedName>
</protein>
<sequence>MVRTRTTVLKVADHSVEGVSTNKAKGEKMIQDPPMNSAQRRTLGDITNLPNQKVMLMNHGANQQQQSLSLSSKEYAEKLQKAKCLLSSLKMFMTFSTLFKRILFLFLQENMRLMKALTERNAIIERTGSELQKYRVNLQMVQTQNLQLSQTNTRILAEIRTSKDQLKALQHELSCKNGVLMARKLPLEPQKLPCTHHDASEDKDRANASRGASGVFHPNGEDHKTASESSDCNSLQINDKANNKRSSFSLAKVSGRSSPANSEVLDIIGRPGESAQTTNMTRRVSLRRQSRRFNIQELGVTENLNGIHDDQEAAAKSGCSASDLSIGSKPEAVELHDTKERTRESRRVSSRRQSTEVTSQRDIKVSTDPPLPDGIVEESSQVSSSVSTELKRESKNKPTGDEAEEMRETYAGRPSRQAAGKIKSYKEVSLKDKMRRDF</sequence>
<evidence type="ECO:0000256" key="1">
    <source>
        <dbReference type="ARBA" id="ARBA00010845"/>
    </source>
</evidence>
<proteinExistence type="inferred from homology"/>
<evidence type="ECO:0000256" key="3">
    <source>
        <dbReference type="SAM" id="MobiDB-lite"/>
    </source>
</evidence>
<evidence type="ECO:0000313" key="5">
    <source>
        <dbReference type="EMBL" id="KAH0943936.1"/>
    </source>
</evidence>
<evidence type="ECO:0000313" key="6">
    <source>
        <dbReference type="Proteomes" id="UP000824890"/>
    </source>
</evidence>
<evidence type="ECO:0000259" key="4">
    <source>
        <dbReference type="Pfam" id="PF07557"/>
    </source>
</evidence>
<evidence type="ECO:0000256" key="2">
    <source>
        <dbReference type="ARBA" id="ARBA00022829"/>
    </source>
</evidence>
<comment type="caution">
    <text evidence="5">The sequence shown here is derived from an EMBL/GenBank/DDBJ whole genome shotgun (WGS) entry which is preliminary data.</text>
</comment>
<name>A0ABQ8EQG3_BRANA</name>
<feature type="compositionally biased region" description="Basic and acidic residues" evidence="3">
    <location>
        <begin position="331"/>
        <end position="347"/>
    </location>
</feature>
<accession>A0ABQ8EQG3</accession>
<dbReference type="InterPro" id="IPR011515">
    <property type="entry name" value="Shugoshin_C"/>
</dbReference>
<feature type="region of interest" description="Disordered" evidence="3">
    <location>
        <begin position="315"/>
        <end position="423"/>
    </location>
</feature>
<dbReference type="PANTHER" id="PTHR34373">
    <property type="entry name" value="SHUGOSHIN 2"/>
    <property type="match status" value="1"/>
</dbReference>
<reference evidence="5 6" key="1">
    <citation type="submission" date="2021-05" db="EMBL/GenBank/DDBJ databases">
        <title>Genome Assembly of Synthetic Allotetraploid Brassica napus Reveals Homoeologous Exchanges between Subgenomes.</title>
        <authorList>
            <person name="Davis J.T."/>
        </authorList>
    </citation>
    <scope>NUCLEOTIDE SEQUENCE [LARGE SCALE GENOMIC DNA]</scope>
    <source>
        <strain evidence="6">cv. Da-Ae</strain>
        <tissue evidence="5">Seedling</tissue>
    </source>
</reference>
<gene>
    <name evidence="5" type="ORF">HID58_003573</name>
</gene>
<dbReference type="EMBL" id="JAGKQM010000001">
    <property type="protein sequence ID" value="KAH0943936.1"/>
    <property type="molecule type" value="Genomic_DNA"/>
</dbReference>
<keyword evidence="6" id="KW-1185">Reference proteome</keyword>
<dbReference type="Proteomes" id="UP000824890">
    <property type="component" value="Unassembled WGS sequence"/>
</dbReference>